<gene>
    <name evidence="2" type="ORF">D9619_001526</name>
</gene>
<dbReference type="Proteomes" id="UP000567179">
    <property type="component" value="Unassembled WGS sequence"/>
</dbReference>
<dbReference type="AlphaFoldDB" id="A0A8H5BF02"/>
<accession>A0A8H5BF02</accession>
<feature type="compositionally biased region" description="Low complexity" evidence="1">
    <location>
        <begin position="519"/>
        <end position="530"/>
    </location>
</feature>
<sequence>MAIQPHIPIEMGRYLRQLVDNSFEEGQFEGAVATLDQLRSPDHRPSIIHLLHLIFISLHSSTTSCRLDTEGIDATDDYNSLLKSPRKMVKAAKSALSLSPEAVSGAQRLLFSFLATNGPHALYAALPQYPESEAAKRQMNFADGGGVQFVAEFVDSPIYAQAIAVKNARSVWEVIKEGFVDRASTQAMGANKGKARARPGLKTRGLAKEGSMGDLGDDEELKPVGNDSWTFLEWLVTLFEKDSEAVEGQGSAKYSSLLLKQLPPPPGGSNTRFDASEPLKVAFYAVEQEGERHQLVGMGLLQLLLDLTYCQYLNLSSLTGAVIAHLTAASEQGYPKDSPDSAQAPDNTPPSNPLTTLLDLLPSTLATLPFKVALCQKILQDASGSSSSSSRPAPRARAAPSSSRGGNTMNGNANDSSTGTPNLGINPATGLPIVSAMKKPGPKPRPRSNTVTTASGSVAESSHADNNSEGAAASEAPGIPPPTAMAPSASGGSSVITTASGSTGAVPPAKPRPQIPRFADVAQAAKAQVQHISTTEPRQTRHVGGASRQSGQSQTRTPWSTPSILLRVRFELLLACAQIVVLVSQQQQANGAAAAGDEAMSEWVDAAKEDDGRFAALVQQVFGAPRPGESQSEKEDRVFYAQVVCAHAGYALTSFGT</sequence>
<feature type="compositionally biased region" description="Polar residues" evidence="1">
    <location>
        <begin position="547"/>
        <end position="558"/>
    </location>
</feature>
<evidence type="ECO:0000256" key="1">
    <source>
        <dbReference type="SAM" id="MobiDB-lite"/>
    </source>
</evidence>
<dbReference type="EMBL" id="JAACJJ010000028">
    <property type="protein sequence ID" value="KAF5321706.1"/>
    <property type="molecule type" value="Genomic_DNA"/>
</dbReference>
<feature type="region of interest" description="Disordered" evidence="1">
    <location>
        <begin position="381"/>
        <end position="558"/>
    </location>
</feature>
<feature type="compositionally biased region" description="Polar residues" evidence="1">
    <location>
        <begin position="407"/>
        <end position="423"/>
    </location>
</feature>
<protein>
    <submittedName>
        <fullName evidence="2">Uncharacterized protein</fullName>
    </submittedName>
</protein>
<feature type="compositionally biased region" description="Polar residues" evidence="1">
    <location>
        <begin position="490"/>
        <end position="503"/>
    </location>
</feature>
<evidence type="ECO:0000313" key="3">
    <source>
        <dbReference type="Proteomes" id="UP000567179"/>
    </source>
</evidence>
<name>A0A8H5BF02_9AGAR</name>
<feature type="compositionally biased region" description="Polar residues" evidence="1">
    <location>
        <begin position="447"/>
        <end position="469"/>
    </location>
</feature>
<evidence type="ECO:0000313" key="2">
    <source>
        <dbReference type="EMBL" id="KAF5321706.1"/>
    </source>
</evidence>
<keyword evidence="3" id="KW-1185">Reference proteome</keyword>
<feature type="compositionally biased region" description="Low complexity" evidence="1">
    <location>
        <begin position="382"/>
        <end position="406"/>
    </location>
</feature>
<reference evidence="2 3" key="1">
    <citation type="journal article" date="2020" name="ISME J.">
        <title>Uncovering the hidden diversity of litter-decomposition mechanisms in mushroom-forming fungi.</title>
        <authorList>
            <person name="Floudas D."/>
            <person name="Bentzer J."/>
            <person name="Ahren D."/>
            <person name="Johansson T."/>
            <person name="Persson P."/>
            <person name="Tunlid A."/>
        </authorList>
    </citation>
    <scope>NUCLEOTIDE SEQUENCE [LARGE SCALE GENOMIC DNA]</scope>
    <source>
        <strain evidence="2 3">CBS 101986</strain>
    </source>
</reference>
<dbReference type="OrthoDB" id="2337158at2759"/>
<comment type="caution">
    <text evidence="2">The sequence shown here is derived from an EMBL/GenBank/DDBJ whole genome shotgun (WGS) entry which is preliminary data.</text>
</comment>
<feature type="region of interest" description="Disordered" evidence="1">
    <location>
        <begin position="332"/>
        <end position="355"/>
    </location>
</feature>
<organism evidence="2 3">
    <name type="scientific">Psilocybe cf. subviscida</name>
    <dbReference type="NCBI Taxonomy" id="2480587"/>
    <lineage>
        <taxon>Eukaryota</taxon>
        <taxon>Fungi</taxon>
        <taxon>Dikarya</taxon>
        <taxon>Basidiomycota</taxon>
        <taxon>Agaricomycotina</taxon>
        <taxon>Agaricomycetes</taxon>
        <taxon>Agaricomycetidae</taxon>
        <taxon>Agaricales</taxon>
        <taxon>Agaricineae</taxon>
        <taxon>Strophariaceae</taxon>
        <taxon>Psilocybe</taxon>
    </lineage>
</organism>
<proteinExistence type="predicted"/>